<dbReference type="Gene3D" id="2.60.120.380">
    <property type="match status" value="1"/>
</dbReference>
<name>A0A538U364_UNCEI</name>
<evidence type="ECO:0000256" key="1">
    <source>
        <dbReference type="SAM" id="SignalP"/>
    </source>
</evidence>
<evidence type="ECO:0000313" key="3">
    <source>
        <dbReference type="EMBL" id="TMQ70322.1"/>
    </source>
</evidence>
<dbReference type="Proteomes" id="UP000319836">
    <property type="component" value="Unassembled WGS sequence"/>
</dbReference>
<evidence type="ECO:0000313" key="4">
    <source>
        <dbReference type="Proteomes" id="UP000319836"/>
    </source>
</evidence>
<reference evidence="3 4" key="1">
    <citation type="journal article" date="2019" name="Nat. Microbiol.">
        <title>Mediterranean grassland soil C-N compound turnover is dependent on rainfall and depth, and is mediated by genomically divergent microorganisms.</title>
        <authorList>
            <person name="Diamond S."/>
            <person name="Andeer P.F."/>
            <person name="Li Z."/>
            <person name="Crits-Christoph A."/>
            <person name="Burstein D."/>
            <person name="Anantharaman K."/>
            <person name="Lane K.R."/>
            <person name="Thomas B.C."/>
            <person name="Pan C."/>
            <person name="Northen T.R."/>
            <person name="Banfield J.F."/>
        </authorList>
    </citation>
    <scope>NUCLEOTIDE SEQUENCE [LARGE SCALE GENOMIC DNA]</scope>
    <source>
        <strain evidence="3">WS_10</strain>
    </source>
</reference>
<protein>
    <recommendedName>
        <fullName evidence="2">FlgD/Vpr Ig-like domain-containing protein</fullName>
    </recommendedName>
</protein>
<dbReference type="EMBL" id="VBPA01000216">
    <property type="protein sequence ID" value="TMQ70322.1"/>
    <property type="molecule type" value="Genomic_DNA"/>
</dbReference>
<evidence type="ECO:0000259" key="2">
    <source>
        <dbReference type="Pfam" id="PF13860"/>
    </source>
</evidence>
<keyword evidence="1" id="KW-0732">Signal</keyword>
<proteinExistence type="predicted"/>
<dbReference type="InterPro" id="IPR025965">
    <property type="entry name" value="FlgD/Vpr_Ig-like"/>
</dbReference>
<organism evidence="3 4">
    <name type="scientific">Eiseniibacteriota bacterium</name>
    <dbReference type="NCBI Taxonomy" id="2212470"/>
    <lineage>
        <taxon>Bacteria</taxon>
        <taxon>Candidatus Eiseniibacteriota</taxon>
    </lineage>
</organism>
<gene>
    <name evidence="3" type="ORF">E6K80_08865</name>
</gene>
<sequence>MTRFKIIPWLAVVPALLLMGPMTRTATAAPPQGSVSEEDGLQYLPMDSAPAWLDATSSTHLTTSAVGEVTISQYGAADFLVANRGRFLAVRFDPPFDAPYTLSDLAFPSRVQIPNSTPGKNFASFRSIRLYGADANGKLDKTQLLYRQNRYRANNDGSVVNHIPLSIVVADTGKAFYAVFEFPAPTSGVADTFPFLYTDLQYTEAGLFANSYASDTSGGVPSPAPVGTFTGSTLLADQNINVSLTSVLSSTAPLNAPSGTGMNARSTQTVFTSTAPTNVLADGSAAPNNYLSFYQLVRRDPAGWTPIATGGGGSGKVTIPALPGSDLQIWGIRTVDKALHHSVVSNVVVTGTATVVATPVPLQSDADEPNGRLNSTEATALSVPVADRPESIWPAGDEDDYWFYARPGDMITATATPTSQDFRNDLDVVIQLVDNSGDVLATSSSATPGDPATVSVTVPPQGGSNSLRRHFVQVVDKSGSLLDPLDAPRVLVPPTYNLSVDVETPAAFQQLGPSDAPVSGLLNRDAFAFVNAGSNPVRGNATFGYVIPRSAGAGANVKLRIYDVKGRMVTTLVSGARSAGTHFESWSGHDSRGNRLASGPYFARLDAGSWSHVVRIDLVK</sequence>
<dbReference type="Pfam" id="PF13860">
    <property type="entry name" value="FlgD_ig"/>
    <property type="match status" value="1"/>
</dbReference>
<feature type="chain" id="PRO_5022007283" description="FlgD/Vpr Ig-like domain-containing protein" evidence="1">
    <location>
        <begin position="29"/>
        <end position="620"/>
    </location>
</feature>
<comment type="caution">
    <text evidence="3">The sequence shown here is derived from an EMBL/GenBank/DDBJ whole genome shotgun (WGS) entry which is preliminary data.</text>
</comment>
<accession>A0A538U364</accession>
<dbReference type="AlphaFoldDB" id="A0A538U364"/>
<feature type="signal peptide" evidence="1">
    <location>
        <begin position="1"/>
        <end position="28"/>
    </location>
</feature>
<feature type="domain" description="FlgD/Vpr Ig-like" evidence="2">
    <location>
        <begin position="555"/>
        <end position="603"/>
    </location>
</feature>
<dbReference type="Gene3D" id="2.60.40.4070">
    <property type="match status" value="1"/>
</dbReference>